<evidence type="ECO:0000313" key="6">
    <source>
        <dbReference type="Proteomes" id="UP000236161"/>
    </source>
</evidence>
<keyword evidence="6" id="KW-1185">Reference proteome</keyword>
<feature type="region of interest" description="Disordered" evidence="2">
    <location>
        <begin position="12"/>
        <end position="49"/>
    </location>
</feature>
<name>A0A2I0B5D2_9ASPA</name>
<keyword evidence="1" id="KW-0479">Metal-binding</keyword>
<feature type="region of interest" description="Disordered" evidence="2">
    <location>
        <begin position="616"/>
        <end position="635"/>
    </location>
</feature>
<feature type="domain" description="RING-type" evidence="3">
    <location>
        <begin position="134"/>
        <end position="184"/>
    </location>
</feature>
<dbReference type="PANTHER" id="PTHR10579">
    <property type="entry name" value="CALCIUM-ACTIVATED CHLORIDE CHANNEL REGULATOR"/>
    <property type="match status" value="1"/>
</dbReference>
<gene>
    <name evidence="5" type="ORF">AXF42_Ash007796</name>
</gene>
<evidence type="ECO:0000313" key="5">
    <source>
        <dbReference type="EMBL" id="PKA63000.1"/>
    </source>
</evidence>
<protein>
    <submittedName>
        <fullName evidence="5">Uncharacterized protein</fullName>
    </submittedName>
</protein>
<dbReference type="PANTHER" id="PTHR10579:SF55">
    <property type="entry name" value="E3 UBIQUITIN-PROTEIN LIGASE WAV3"/>
    <property type="match status" value="1"/>
</dbReference>
<dbReference type="SMART" id="SM00184">
    <property type="entry name" value="RING"/>
    <property type="match status" value="1"/>
</dbReference>
<dbReference type="SUPFAM" id="SSF53300">
    <property type="entry name" value="vWA-like"/>
    <property type="match status" value="1"/>
</dbReference>
<dbReference type="OrthoDB" id="687730at2759"/>
<dbReference type="PROSITE" id="PS50234">
    <property type="entry name" value="VWFA"/>
    <property type="match status" value="1"/>
</dbReference>
<dbReference type="STRING" id="1088818.A0A2I0B5D2"/>
<dbReference type="Pfam" id="PF17123">
    <property type="entry name" value="zf-RING_11"/>
    <property type="match status" value="1"/>
</dbReference>
<keyword evidence="1" id="KW-0863">Zinc-finger</keyword>
<dbReference type="Gene3D" id="3.30.40.10">
    <property type="entry name" value="Zinc/RING finger domain, C3HC4 (zinc finger)"/>
    <property type="match status" value="1"/>
</dbReference>
<dbReference type="InterPro" id="IPR051266">
    <property type="entry name" value="CLCR"/>
</dbReference>
<dbReference type="InterPro" id="IPR002035">
    <property type="entry name" value="VWF_A"/>
</dbReference>
<dbReference type="EMBL" id="KZ451911">
    <property type="protein sequence ID" value="PKA63000.1"/>
    <property type="molecule type" value="Genomic_DNA"/>
</dbReference>
<evidence type="ECO:0000256" key="1">
    <source>
        <dbReference type="PROSITE-ProRule" id="PRU00175"/>
    </source>
</evidence>
<dbReference type="SUPFAM" id="SSF57850">
    <property type="entry name" value="RING/U-box"/>
    <property type="match status" value="1"/>
</dbReference>
<dbReference type="Pfam" id="PF13519">
    <property type="entry name" value="VWA_2"/>
    <property type="match status" value="1"/>
</dbReference>
<dbReference type="PROSITE" id="PS50089">
    <property type="entry name" value="ZF_RING_2"/>
    <property type="match status" value="1"/>
</dbReference>
<dbReference type="GO" id="GO:0008270">
    <property type="term" value="F:zinc ion binding"/>
    <property type="evidence" value="ECO:0007669"/>
    <property type="project" value="UniProtKB-KW"/>
</dbReference>
<keyword evidence="1" id="KW-0862">Zinc</keyword>
<dbReference type="SMART" id="SM00327">
    <property type="entry name" value="VWA"/>
    <property type="match status" value="1"/>
</dbReference>
<evidence type="ECO:0000259" key="3">
    <source>
        <dbReference type="PROSITE" id="PS50089"/>
    </source>
</evidence>
<dbReference type="InterPro" id="IPR013083">
    <property type="entry name" value="Znf_RING/FYVE/PHD"/>
</dbReference>
<organism evidence="5 6">
    <name type="scientific">Apostasia shenzhenica</name>
    <dbReference type="NCBI Taxonomy" id="1088818"/>
    <lineage>
        <taxon>Eukaryota</taxon>
        <taxon>Viridiplantae</taxon>
        <taxon>Streptophyta</taxon>
        <taxon>Embryophyta</taxon>
        <taxon>Tracheophyta</taxon>
        <taxon>Spermatophyta</taxon>
        <taxon>Magnoliopsida</taxon>
        <taxon>Liliopsida</taxon>
        <taxon>Asparagales</taxon>
        <taxon>Orchidaceae</taxon>
        <taxon>Apostasioideae</taxon>
        <taxon>Apostasia</taxon>
    </lineage>
</organism>
<dbReference type="AlphaFoldDB" id="A0A2I0B5D2"/>
<proteinExistence type="predicted"/>
<evidence type="ECO:0000256" key="2">
    <source>
        <dbReference type="SAM" id="MobiDB-lite"/>
    </source>
</evidence>
<dbReference type="Proteomes" id="UP000236161">
    <property type="component" value="Unassembled WGS sequence"/>
</dbReference>
<sequence length="671" mass="72022">MGTGWRRAFCTFQRDPKAAAAPEQGSSRKEAKSAVVYSGDGNSNASTPRLLCRTAPPARTSEQPLLSTALEKTTGWRLKDDDFAGPYTPPPATSAIGVKGSPRLLLTRSSPASPRSPSRFALLKATLRLSRSRCGICSQSVRSGQRSALFTAECSHSFHFPCISAHVRSLGRSHGGSLVCPVCSASWRDVPLIASVPSPAAPPRQPHFVDSTAIPGRGRSGEAVIRHKIYDDDEPLLLSPSGHGGGALHFNPIPEADHEEEAEGCRAEIAGVDGGLEVAVLPKSAMVSSNRSHQSFVVIVKVKAPGLPRRLTPAVDPSCRAPMDLVTVLDVTGSMSPAKLLMLKKAMKLLVSSLGPADRLSIVAFSATAAKRLLPLVRMSRQGQRSARQIVDRLIVCSAAADGGGVSGDALRKATKVLEDRRERNPVATIVLLSDGHQNQQQSNEQLEEEDDAERLLRTRFAHLEIPVAGTGEATQAEEIFSRRVSGLVSVVLQDVQLRLTFPSGDVAAVYSSGGGGAVHHGECNASGISIRLGDLYAEEERELLLELRLAAPPLPSATMSYKCCYRDPMSRTLVICGEEKLVLPPLLQPGAQDLRNLFVTTRALVEFRRRRIQPPPSRYRASEHGGGVAGGEPLTPRSAWRAAEQLAKVAILKKTMNRVGDLHGFENARF</sequence>
<dbReference type="InterPro" id="IPR001841">
    <property type="entry name" value="Znf_RING"/>
</dbReference>
<dbReference type="Gene3D" id="3.40.50.410">
    <property type="entry name" value="von Willebrand factor, type A domain"/>
    <property type="match status" value="1"/>
</dbReference>
<reference evidence="5 6" key="1">
    <citation type="journal article" date="2017" name="Nature">
        <title>The Apostasia genome and the evolution of orchids.</title>
        <authorList>
            <person name="Zhang G.Q."/>
            <person name="Liu K.W."/>
            <person name="Li Z."/>
            <person name="Lohaus R."/>
            <person name="Hsiao Y.Y."/>
            <person name="Niu S.C."/>
            <person name="Wang J.Y."/>
            <person name="Lin Y.C."/>
            <person name="Xu Q."/>
            <person name="Chen L.J."/>
            <person name="Yoshida K."/>
            <person name="Fujiwara S."/>
            <person name="Wang Z.W."/>
            <person name="Zhang Y.Q."/>
            <person name="Mitsuda N."/>
            <person name="Wang M."/>
            <person name="Liu G.H."/>
            <person name="Pecoraro L."/>
            <person name="Huang H.X."/>
            <person name="Xiao X.J."/>
            <person name="Lin M."/>
            <person name="Wu X.Y."/>
            <person name="Wu W.L."/>
            <person name="Chen Y.Y."/>
            <person name="Chang S.B."/>
            <person name="Sakamoto S."/>
            <person name="Ohme-Takagi M."/>
            <person name="Yagi M."/>
            <person name="Zeng S.J."/>
            <person name="Shen C.Y."/>
            <person name="Yeh C.M."/>
            <person name="Luo Y.B."/>
            <person name="Tsai W.C."/>
            <person name="Van de Peer Y."/>
            <person name="Liu Z.J."/>
        </authorList>
    </citation>
    <scope>NUCLEOTIDE SEQUENCE [LARGE SCALE GENOMIC DNA]</scope>
    <source>
        <strain evidence="6">cv. Shenzhen</strain>
        <tissue evidence="5">Stem</tissue>
    </source>
</reference>
<evidence type="ECO:0000259" key="4">
    <source>
        <dbReference type="PROSITE" id="PS50234"/>
    </source>
</evidence>
<feature type="domain" description="VWFA" evidence="4">
    <location>
        <begin position="324"/>
        <end position="480"/>
    </location>
</feature>
<dbReference type="InterPro" id="IPR036465">
    <property type="entry name" value="vWFA_dom_sf"/>
</dbReference>
<accession>A0A2I0B5D2</accession>